<name>A0A917RZ52_9NOCA</name>
<evidence type="ECO:0000256" key="3">
    <source>
        <dbReference type="ARBA" id="ARBA00023163"/>
    </source>
</evidence>
<evidence type="ECO:0000259" key="5">
    <source>
        <dbReference type="PROSITE" id="PS51078"/>
    </source>
</evidence>
<dbReference type="AlphaFoldDB" id="A0A917RZ52"/>
<dbReference type="PANTHER" id="PTHR30136:SF24">
    <property type="entry name" value="HTH-TYPE TRANSCRIPTIONAL REPRESSOR ALLR"/>
    <property type="match status" value="1"/>
</dbReference>
<dbReference type="Pfam" id="PF01614">
    <property type="entry name" value="IclR_C"/>
    <property type="match status" value="1"/>
</dbReference>
<dbReference type="Gene3D" id="1.10.10.10">
    <property type="entry name" value="Winged helix-like DNA-binding domain superfamily/Winged helix DNA-binding domain"/>
    <property type="match status" value="1"/>
</dbReference>
<evidence type="ECO:0000313" key="6">
    <source>
        <dbReference type="EMBL" id="GGL45628.1"/>
    </source>
</evidence>
<dbReference type="SUPFAM" id="SSF46785">
    <property type="entry name" value="Winged helix' DNA-binding domain"/>
    <property type="match status" value="1"/>
</dbReference>
<dbReference type="PROSITE" id="PS51078">
    <property type="entry name" value="ICLR_ED"/>
    <property type="match status" value="1"/>
</dbReference>
<evidence type="ECO:0000256" key="1">
    <source>
        <dbReference type="ARBA" id="ARBA00023015"/>
    </source>
</evidence>
<keyword evidence="2" id="KW-0238">DNA-binding</keyword>
<dbReference type="InterPro" id="IPR005471">
    <property type="entry name" value="Tscrpt_reg_IclR_N"/>
</dbReference>
<reference evidence="6" key="1">
    <citation type="journal article" date="2014" name="Int. J. Syst. Evol. Microbiol.">
        <title>Complete genome sequence of Corynebacterium casei LMG S-19264T (=DSM 44701T), isolated from a smear-ripened cheese.</title>
        <authorList>
            <consortium name="US DOE Joint Genome Institute (JGI-PGF)"/>
            <person name="Walter F."/>
            <person name="Albersmeier A."/>
            <person name="Kalinowski J."/>
            <person name="Ruckert C."/>
        </authorList>
    </citation>
    <scope>NUCLEOTIDE SEQUENCE</scope>
    <source>
        <strain evidence="6">CGMCC 4.3508</strain>
    </source>
</reference>
<evidence type="ECO:0000313" key="7">
    <source>
        <dbReference type="Proteomes" id="UP000638263"/>
    </source>
</evidence>
<dbReference type="GO" id="GO:0003700">
    <property type="term" value="F:DNA-binding transcription factor activity"/>
    <property type="evidence" value="ECO:0007669"/>
    <property type="project" value="TreeGrafter"/>
</dbReference>
<evidence type="ECO:0000259" key="4">
    <source>
        <dbReference type="PROSITE" id="PS51077"/>
    </source>
</evidence>
<dbReference type="InterPro" id="IPR014757">
    <property type="entry name" value="Tscrpt_reg_IclR_C"/>
</dbReference>
<gene>
    <name evidence="6" type="ORF">GCM10011588_70530</name>
</gene>
<accession>A0A917RZ52</accession>
<reference evidence="6" key="2">
    <citation type="submission" date="2020-09" db="EMBL/GenBank/DDBJ databases">
        <authorList>
            <person name="Sun Q."/>
            <person name="Zhou Y."/>
        </authorList>
    </citation>
    <scope>NUCLEOTIDE SEQUENCE</scope>
    <source>
        <strain evidence="6">CGMCC 4.3508</strain>
    </source>
</reference>
<keyword evidence="7" id="KW-1185">Reference proteome</keyword>
<dbReference type="EMBL" id="BMMH01000040">
    <property type="protein sequence ID" value="GGL45628.1"/>
    <property type="molecule type" value="Genomic_DNA"/>
</dbReference>
<dbReference type="RefSeq" id="WP_058853107.1">
    <property type="nucleotide sequence ID" value="NZ_BMMH01000040.1"/>
</dbReference>
<comment type="caution">
    <text evidence="6">The sequence shown here is derived from an EMBL/GenBank/DDBJ whole genome shotgun (WGS) entry which is preliminary data.</text>
</comment>
<organism evidence="6 7">
    <name type="scientific">Nocardia jinanensis</name>
    <dbReference type="NCBI Taxonomy" id="382504"/>
    <lineage>
        <taxon>Bacteria</taxon>
        <taxon>Bacillati</taxon>
        <taxon>Actinomycetota</taxon>
        <taxon>Actinomycetes</taxon>
        <taxon>Mycobacteriales</taxon>
        <taxon>Nocardiaceae</taxon>
        <taxon>Nocardia</taxon>
    </lineage>
</organism>
<dbReference type="SUPFAM" id="SSF55781">
    <property type="entry name" value="GAF domain-like"/>
    <property type="match status" value="1"/>
</dbReference>
<dbReference type="Proteomes" id="UP000638263">
    <property type="component" value="Unassembled WGS sequence"/>
</dbReference>
<dbReference type="InterPro" id="IPR050707">
    <property type="entry name" value="HTH_MetabolicPath_Reg"/>
</dbReference>
<dbReference type="InterPro" id="IPR029016">
    <property type="entry name" value="GAF-like_dom_sf"/>
</dbReference>
<sequence>MTAPLETIPPGTQTLARGLAVIRAVGDGAQGLREIVEHTGLGRSSTHRLAQLLVAQGFLRHDNRGYTLGPALIELGFKALHGNPLPLVARPVLEELSATVLDTIHLAVEDGGSVLYLDKLPGSRGAEMRSRIGYRMPLTRAGVGKALLLDAADRWAGQYAADTARVPAGARPGDLEDFLTRMQTYARTGAAMDLEDNEPGIRCVAAPIRDASRAIVGAISVSATTPYMPHERMRGLVPVVRRAAGRISASLGFQAA</sequence>
<dbReference type="PROSITE" id="PS51077">
    <property type="entry name" value="HTH_ICLR"/>
    <property type="match status" value="1"/>
</dbReference>
<dbReference type="InterPro" id="IPR036390">
    <property type="entry name" value="WH_DNA-bd_sf"/>
</dbReference>
<feature type="domain" description="IclR-ED" evidence="5">
    <location>
        <begin position="71"/>
        <end position="253"/>
    </location>
</feature>
<dbReference type="PANTHER" id="PTHR30136">
    <property type="entry name" value="HELIX-TURN-HELIX TRANSCRIPTIONAL REGULATOR, ICLR FAMILY"/>
    <property type="match status" value="1"/>
</dbReference>
<dbReference type="SMART" id="SM00346">
    <property type="entry name" value="HTH_ICLR"/>
    <property type="match status" value="1"/>
</dbReference>
<evidence type="ECO:0000256" key="2">
    <source>
        <dbReference type="ARBA" id="ARBA00023125"/>
    </source>
</evidence>
<dbReference type="GO" id="GO:0003677">
    <property type="term" value="F:DNA binding"/>
    <property type="evidence" value="ECO:0007669"/>
    <property type="project" value="UniProtKB-KW"/>
</dbReference>
<dbReference type="Gene3D" id="3.30.450.40">
    <property type="match status" value="1"/>
</dbReference>
<keyword evidence="3" id="KW-0804">Transcription</keyword>
<feature type="domain" description="HTH iclR-type" evidence="4">
    <location>
        <begin position="12"/>
        <end position="70"/>
    </location>
</feature>
<protein>
    <submittedName>
        <fullName evidence="6">IclR family transcriptional regulator</fullName>
    </submittedName>
</protein>
<dbReference type="GO" id="GO:0045892">
    <property type="term" value="P:negative regulation of DNA-templated transcription"/>
    <property type="evidence" value="ECO:0007669"/>
    <property type="project" value="TreeGrafter"/>
</dbReference>
<proteinExistence type="predicted"/>
<dbReference type="InterPro" id="IPR036388">
    <property type="entry name" value="WH-like_DNA-bd_sf"/>
</dbReference>
<keyword evidence="1" id="KW-0805">Transcription regulation</keyword>
<dbReference type="Pfam" id="PF09339">
    <property type="entry name" value="HTH_IclR"/>
    <property type="match status" value="1"/>
</dbReference>